<reference evidence="1" key="1">
    <citation type="submission" date="2023-07" db="EMBL/GenBank/DDBJ databases">
        <title>Black Yeasts Isolated from many extreme environments.</title>
        <authorList>
            <person name="Coleine C."/>
            <person name="Stajich J.E."/>
            <person name="Selbmann L."/>
        </authorList>
    </citation>
    <scope>NUCLEOTIDE SEQUENCE</scope>
    <source>
        <strain evidence="1">CCFEE 5485</strain>
    </source>
</reference>
<dbReference type="Proteomes" id="UP001274830">
    <property type="component" value="Unassembled WGS sequence"/>
</dbReference>
<organism evidence="1 2">
    <name type="scientific">Recurvomyces mirabilis</name>
    <dbReference type="NCBI Taxonomy" id="574656"/>
    <lineage>
        <taxon>Eukaryota</taxon>
        <taxon>Fungi</taxon>
        <taxon>Dikarya</taxon>
        <taxon>Ascomycota</taxon>
        <taxon>Pezizomycotina</taxon>
        <taxon>Dothideomycetes</taxon>
        <taxon>Dothideomycetidae</taxon>
        <taxon>Mycosphaerellales</taxon>
        <taxon>Teratosphaeriaceae</taxon>
        <taxon>Recurvomyces</taxon>
    </lineage>
</organism>
<evidence type="ECO:0000313" key="2">
    <source>
        <dbReference type="Proteomes" id="UP001274830"/>
    </source>
</evidence>
<dbReference type="EMBL" id="JAUTXT010000012">
    <property type="protein sequence ID" value="KAK3675911.1"/>
    <property type="molecule type" value="Genomic_DNA"/>
</dbReference>
<gene>
    <name evidence="1" type="ORF">LTR78_004103</name>
</gene>
<accession>A0AAE1C2P9</accession>
<protein>
    <submittedName>
        <fullName evidence="1">Uncharacterized protein</fullName>
    </submittedName>
</protein>
<evidence type="ECO:0000313" key="1">
    <source>
        <dbReference type="EMBL" id="KAK3675911.1"/>
    </source>
</evidence>
<keyword evidence="2" id="KW-1185">Reference proteome</keyword>
<proteinExistence type="predicted"/>
<dbReference type="AlphaFoldDB" id="A0AAE1C2P9"/>
<name>A0AAE1C2P9_9PEZI</name>
<sequence>MAASRTVPAHDPLRMLDLAASDGQRVRNNQPPTSDSNGMDYVRCTVLHNAIVKYGWRASGQHVTEMPMTTWWEAAYDLSLLDQAQQQLDLSVVEFLKRAMMVPSFSDSTDNNFFHFSPDLRSADTDEKLVPLYMANYHEDD</sequence>
<comment type="caution">
    <text evidence="1">The sequence shown here is derived from an EMBL/GenBank/DDBJ whole genome shotgun (WGS) entry which is preliminary data.</text>
</comment>